<evidence type="ECO:0000313" key="2">
    <source>
        <dbReference type="EMBL" id="CAB4892282.1"/>
    </source>
</evidence>
<dbReference type="EMBL" id="CAEZYR010000077">
    <property type="protein sequence ID" value="CAB4754515.1"/>
    <property type="molecule type" value="Genomic_DNA"/>
</dbReference>
<name>A0A6J6U5B3_9ZZZZ</name>
<protein>
    <submittedName>
        <fullName evidence="1">Unannotated protein</fullName>
    </submittedName>
</protein>
<dbReference type="SUPFAM" id="SSF159245">
    <property type="entry name" value="AttH-like"/>
    <property type="match status" value="1"/>
</dbReference>
<dbReference type="AlphaFoldDB" id="A0A6J6U5B3"/>
<gene>
    <name evidence="1" type="ORF">UFOPK2754_02005</name>
    <name evidence="2" type="ORF">UFOPK3543_00359</name>
</gene>
<evidence type="ECO:0000313" key="1">
    <source>
        <dbReference type="EMBL" id="CAB4754515.1"/>
    </source>
</evidence>
<dbReference type="EMBL" id="CAFBMH010000007">
    <property type="protein sequence ID" value="CAB4892282.1"/>
    <property type="molecule type" value="Genomic_DNA"/>
</dbReference>
<organism evidence="1">
    <name type="scientific">freshwater metagenome</name>
    <dbReference type="NCBI Taxonomy" id="449393"/>
    <lineage>
        <taxon>unclassified sequences</taxon>
        <taxon>metagenomes</taxon>
        <taxon>ecological metagenomes</taxon>
    </lineage>
</organism>
<sequence>MLLTSFDDYPIHQMPVPVAQTGTSDRNHYDRYFFNGYLPEGEVFFGGAMGIYPNRQVIDAAFSIVYQGRQKNLHVSGRAPLDRAITEVGPIRVEIIEPMKRIRMIVQGGEHGIEADVTFDVRSVAIAEERQTRNSGAIQLMDVTRFTQNGTWEGWVAIDGTRIEIDPRVARGTRDRSWGIRGVGEPQGGVPNTRMPQIFWLWGPCNFDDECTYIAIFDDAEGTRFYQHSLVAPVRTHRDDPHIDHGGIAQKFRDTPFSIDYQSGTRRARTARMELHPYGTGAVRELTFETLYTFQMCGISYSHPEWAHGTWKGELAVGVDEWNLADVDTLAPHNLHIQNFCRVSLDGKPGWGVLEQIAIGPHHPTGLTGALDPA</sequence>
<proteinExistence type="predicted"/>
<accession>A0A6J6U5B3</accession>
<reference evidence="1" key="1">
    <citation type="submission" date="2020-05" db="EMBL/GenBank/DDBJ databases">
        <authorList>
            <person name="Chiriac C."/>
            <person name="Salcher M."/>
            <person name="Ghai R."/>
            <person name="Kavagutti S V."/>
        </authorList>
    </citation>
    <scope>NUCLEOTIDE SEQUENCE</scope>
</reference>